<dbReference type="SUPFAM" id="SSF56436">
    <property type="entry name" value="C-type lectin-like"/>
    <property type="match status" value="1"/>
</dbReference>
<dbReference type="InterPro" id="IPR016186">
    <property type="entry name" value="C-type_lectin-like/link_sf"/>
</dbReference>
<sequence>AGERQRSEVSERHSVESTTKSTPVVKTENAVEREEGEEQVNTTQPAFPDTSEILCGYETPACSSPGQEIEIWCPMSGTEGSENLTFPDDGCIREIHWQVQAPEEHGIVLETEFRNRRDGDKFERYDPTLPSVFPSWVPVYKNRDVQLLAYNDVKGWFKLTAAEQQLHTSRSVSVRYTAIPLSHLPVNVYYDRLADTEYYDCSSPRHVPETLKCDMVQQCIGGEDEPSTCEDPPLDCDLDWIPYDEQCLKIVIGAMNYPPEEQCKVFFSSRLASLVSQSERDLVVNTLKKFGWYESYSVSVALRRVHPVSDKLAHLYRFLWQWGQKGSPIAYQEEVFSKENARAIYHCAALRVEEGTTTLEPASCEARLSTTLWCVTASRTVMMEATKQCAAALIFTSSSVRGLCARILRSYLHLQSVTVSLGVLMAVTNRFARLADSPEE</sequence>
<evidence type="ECO:0000256" key="1">
    <source>
        <dbReference type="SAM" id="MobiDB-lite"/>
    </source>
</evidence>
<evidence type="ECO:0000313" key="2">
    <source>
        <dbReference type="EMBL" id="KAK7494331.1"/>
    </source>
</evidence>
<protein>
    <submittedName>
        <fullName evidence="2">Uncharacterized protein</fullName>
    </submittedName>
</protein>
<organism evidence="2 3">
    <name type="scientific">Batillaria attramentaria</name>
    <dbReference type="NCBI Taxonomy" id="370345"/>
    <lineage>
        <taxon>Eukaryota</taxon>
        <taxon>Metazoa</taxon>
        <taxon>Spiralia</taxon>
        <taxon>Lophotrochozoa</taxon>
        <taxon>Mollusca</taxon>
        <taxon>Gastropoda</taxon>
        <taxon>Caenogastropoda</taxon>
        <taxon>Sorbeoconcha</taxon>
        <taxon>Cerithioidea</taxon>
        <taxon>Batillariidae</taxon>
        <taxon>Batillaria</taxon>
    </lineage>
</organism>
<dbReference type="InterPro" id="IPR016187">
    <property type="entry name" value="CTDL_fold"/>
</dbReference>
<feature type="compositionally biased region" description="Basic and acidic residues" evidence="1">
    <location>
        <begin position="1"/>
        <end position="15"/>
    </location>
</feature>
<proteinExistence type="predicted"/>
<evidence type="ECO:0000313" key="3">
    <source>
        <dbReference type="Proteomes" id="UP001519460"/>
    </source>
</evidence>
<gene>
    <name evidence="2" type="ORF">BaRGS_00014434</name>
</gene>
<keyword evidence="3" id="KW-1185">Reference proteome</keyword>
<feature type="non-terminal residue" evidence="2">
    <location>
        <position position="1"/>
    </location>
</feature>
<dbReference type="EMBL" id="JACVVK020000084">
    <property type="protein sequence ID" value="KAK7494331.1"/>
    <property type="molecule type" value="Genomic_DNA"/>
</dbReference>
<dbReference type="AlphaFoldDB" id="A0ABD0L512"/>
<accession>A0ABD0L512</accession>
<reference evidence="2 3" key="1">
    <citation type="journal article" date="2023" name="Sci. Data">
        <title>Genome assembly of the Korean intertidal mud-creeper Batillaria attramentaria.</title>
        <authorList>
            <person name="Patra A.K."/>
            <person name="Ho P.T."/>
            <person name="Jun S."/>
            <person name="Lee S.J."/>
            <person name="Kim Y."/>
            <person name="Won Y.J."/>
        </authorList>
    </citation>
    <scope>NUCLEOTIDE SEQUENCE [LARGE SCALE GENOMIC DNA]</scope>
    <source>
        <strain evidence="2">Wonlab-2016</strain>
    </source>
</reference>
<dbReference type="Proteomes" id="UP001519460">
    <property type="component" value="Unassembled WGS sequence"/>
</dbReference>
<dbReference type="Gene3D" id="3.10.100.10">
    <property type="entry name" value="Mannose-Binding Protein A, subunit A"/>
    <property type="match status" value="1"/>
</dbReference>
<feature type="region of interest" description="Disordered" evidence="1">
    <location>
        <begin position="1"/>
        <end position="49"/>
    </location>
</feature>
<name>A0ABD0L512_9CAEN</name>
<comment type="caution">
    <text evidence="2">The sequence shown here is derived from an EMBL/GenBank/DDBJ whole genome shotgun (WGS) entry which is preliminary data.</text>
</comment>